<reference evidence="2" key="1">
    <citation type="submission" date="2013-01" db="EMBL/GenBank/DDBJ databases">
        <title>Draft Genome Sequence of a Mulberry Tree, Morus notabilis C.K. Schneid.</title>
        <authorList>
            <person name="He N."/>
            <person name="Zhao S."/>
        </authorList>
    </citation>
    <scope>NUCLEOTIDE SEQUENCE</scope>
</reference>
<dbReference type="Proteomes" id="UP000030645">
    <property type="component" value="Unassembled WGS sequence"/>
</dbReference>
<proteinExistence type="predicted"/>
<sequence length="65" mass="7630">MMIVKEKTEEKLESLPTEAYSIDDDLIFFAEKPNEVCFVFKFEVLIMEGRDMTREAIIKLPNTNK</sequence>
<dbReference type="AlphaFoldDB" id="W9QXH6"/>
<evidence type="ECO:0000313" key="2">
    <source>
        <dbReference type="Proteomes" id="UP000030645"/>
    </source>
</evidence>
<accession>W9QXH6</accession>
<dbReference type="EMBL" id="KE343949">
    <property type="protein sequence ID" value="EXB49754.1"/>
    <property type="molecule type" value="Genomic_DNA"/>
</dbReference>
<protein>
    <submittedName>
        <fullName evidence="1">Uncharacterized protein</fullName>
    </submittedName>
</protein>
<organism evidence="1 2">
    <name type="scientific">Morus notabilis</name>
    <dbReference type="NCBI Taxonomy" id="981085"/>
    <lineage>
        <taxon>Eukaryota</taxon>
        <taxon>Viridiplantae</taxon>
        <taxon>Streptophyta</taxon>
        <taxon>Embryophyta</taxon>
        <taxon>Tracheophyta</taxon>
        <taxon>Spermatophyta</taxon>
        <taxon>Magnoliopsida</taxon>
        <taxon>eudicotyledons</taxon>
        <taxon>Gunneridae</taxon>
        <taxon>Pentapetalae</taxon>
        <taxon>rosids</taxon>
        <taxon>fabids</taxon>
        <taxon>Rosales</taxon>
        <taxon>Moraceae</taxon>
        <taxon>Moreae</taxon>
        <taxon>Morus</taxon>
    </lineage>
</organism>
<evidence type="ECO:0000313" key="1">
    <source>
        <dbReference type="EMBL" id="EXB49754.1"/>
    </source>
</evidence>
<gene>
    <name evidence="1" type="ORF">L484_001180</name>
</gene>
<name>W9QXH6_9ROSA</name>
<keyword evidence="2" id="KW-1185">Reference proteome</keyword>